<dbReference type="Proteomes" id="UP000646749">
    <property type="component" value="Unassembled WGS sequence"/>
</dbReference>
<keyword evidence="4" id="KW-1185">Reference proteome</keyword>
<sequence>MRGWIPGRPVLLGAVLGLALLSGVTACGDGDDPAPTVGSGGTDGGGTDGGAAPTGGPGTGAPAGGVGTVTVTADGKRYEFATDDCSTVEVPAKIFSLSTAEADIELSLPHDPGPFDQDTDGVTVPLTLGGADETYQTVAFTGQRTEDGASTSGSLSGTARRATTGQQVEFSVDFACPLVRG</sequence>
<feature type="chain" id="PRO_5046455853" description="Lipoprotein" evidence="2">
    <location>
        <begin position="27"/>
        <end position="181"/>
    </location>
</feature>
<proteinExistence type="predicted"/>
<evidence type="ECO:0000256" key="2">
    <source>
        <dbReference type="SAM" id="SignalP"/>
    </source>
</evidence>
<evidence type="ECO:0000256" key="1">
    <source>
        <dbReference type="SAM" id="MobiDB-lite"/>
    </source>
</evidence>
<dbReference type="PROSITE" id="PS51257">
    <property type="entry name" value="PROKAR_LIPOPROTEIN"/>
    <property type="match status" value="1"/>
</dbReference>
<keyword evidence="2" id="KW-0732">Signal</keyword>
<gene>
    <name evidence="3" type="ORF">Pen02_52530</name>
</gene>
<protein>
    <recommendedName>
        <fullName evidence="5">Lipoprotein</fullName>
    </recommendedName>
</protein>
<feature type="signal peptide" evidence="2">
    <location>
        <begin position="1"/>
        <end position="26"/>
    </location>
</feature>
<comment type="caution">
    <text evidence="3">The sequence shown here is derived from an EMBL/GenBank/DDBJ whole genome shotgun (WGS) entry which is preliminary data.</text>
</comment>
<organism evidence="3 4">
    <name type="scientific">Plantactinospora endophytica</name>
    <dbReference type="NCBI Taxonomy" id="673535"/>
    <lineage>
        <taxon>Bacteria</taxon>
        <taxon>Bacillati</taxon>
        <taxon>Actinomycetota</taxon>
        <taxon>Actinomycetes</taxon>
        <taxon>Micromonosporales</taxon>
        <taxon>Micromonosporaceae</taxon>
        <taxon>Plantactinospora</taxon>
    </lineage>
</organism>
<evidence type="ECO:0008006" key="5">
    <source>
        <dbReference type="Google" id="ProtNLM"/>
    </source>
</evidence>
<reference evidence="3 4" key="1">
    <citation type="submission" date="2021-01" db="EMBL/GenBank/DDBJ databases">
        <title>Whole genome shotgun sequence of Plantactinospora endophytica NBRC 110450.</title>
        <authorList>
            <person name="Komaki H."/>
            <person name="Tamura T."/>
        </authorList>
    </citation>
    <scope>NUCLEOTIDE SEQUENCE [LARGE SCALE GENOMIC DNA]</scope>
    <source>
        <strain evidence="3 4">NBRC 110450</strain>
    </source>
</reference>
<dbReference type="EMBL" id="BONW01000026">
    <property type="protein sequence ID" value="GIG90317.1"/>
    <property type="molecule type" value="Genomic_DNA"/>
</dbReference>
<evidence type="ECO:0000313" key="4">
    <source>
        <dbReference type="Proteomes" id="UP000646749"/>
    </source>
</evidence>
<feature type="region of interest" description="Disordered" evidence="1">
    <location>
        <begin position="31"/>
        <end position="67"/>
    </location>
</feature>
<accession>A0ABQ4E7Q3</accession>
<dbReference type="RefSeq" id="WP_203868746.1">
    <property type="nucleotide sequence ID" value="NZ_BONW01000026.1"/>
</dbReference>
<evidence type="ECO:0000313" key="3">
    <source>
        <dbReference type="EMBL" id="GIG90317.1"/>
    </source>
</evidence>
<feature type="compositionally biased region" description="Gly residues" evidence="1">
    <location>
        <begin position="38"/>
        <end position="67"/>
    </location>
</feature>
<name>A0ABQ4E7Q3_9ACTN</name>